<dbReference type="OrthoDB" id="4940384at2"/>
<evidence type="ECO:0000256" key="1">
    <source>
        <dbReference type="SAM" id="MobiDB-lite"/>
    </source>
</evidence>
<protein>
    <submittedName>
        <fullName evidence="3">Uncharacterized protein</fullName>
    </submittedName>
</protein>
<gene>
    <name evidence="3" type="ORF">DBZ45_05335</name>
</gene>
<proteinExistence type="predicted"/>
<evidence type="ECO:0000313" key="4">
    <source>
        <dbReference type="Proteomes" id="UP000249166"/>
    </source>
</evidence>
<feature type="compositionally biased region" description="Low complexity" evidence="1">
    <location>
        <begin position="28"/>
        <end position="64"/>
    </location>
</feature>
<sequence>MSGAAVLAAVVALTACGAPASPGGGGTAAPATSVSSSDAASATGSGTATATDSPASATATPSATLPEGWKTFTTSDGKLAFDLPSVWTIKDPAGQTPQGGGVFVEVRNPAGKSMATLRTNMVVGAECTKKQPYGMYDSEALPALKQSGSTPRFTFESRQDDTATDPAKMTILAYGITSAPEPAGSTACPIAHFFTWPPSGAMFGGVYNPFDTTPGNPPNVDTPEAYMETPEYKNIRGMITSLRPAG</sequence>
<dbReference type="EMBL" id="QLNP01000062">
    <property type="protein sequence ID" value="RAM38418.1"/>
    <property type="molecule type" value="Genomic_DNA"/>
</dbReference>
<evidence type="ECO:0000313" key="3">
    <source>
        <dbReference type="EMBL" id="RAM38418.1"/>
    </source>
</evidence>
<organism evidence="3 4">
    <name type="scientific">Arthrobacter globiformis</name>
    <dbReference type="NCBI Taxonomy" id="1665"/>
    <lineage>
        <taxon>Bacteria</taxon>
        <taxon>Bacillati</taxon>
        <taxon>Actinomycetota</taxon>
        <taxon>Actinomycetes</taxon>
        <taxon>Micrococcales</taxon>
        <taxon>Micrococcaceae</taxon>
        <taxon>Arthrobacter</taxon>
    </lineage>
</organism>
<evidence type="ECO:0000256" key="2">
    <source>
        <dbReference type="SAM" id="SignalP"/>
    </source>
</evidence>
<keyword evidence="2" id="KW-0732">Signal</keyword>
<dbReference type="AlphaFoldDB" id="A0A328HIG5"/>
<accession>A0A328HIG5</accession>
<feature type="chain" id="PRO_5016427445" evidence="2">
    <location>
        <begin position="21"/>
        <end position="246"/>
    </location>
</feature>
<name>A0A328HIG5_ARTGO</name>
<dbReference type="Proteomes" id="UP000249166">
    <property type="component" value="Unassembled WGS sequence"/>
</dbReference>
<comment type="caution">
    <text evidence="3">The sequence shown here is derived from an EMBL/GenBank/DDBJ whole genome shotgun (WGS) entry which is preliminary data.</text>
</comment>
<feature type="signal peptide" evidence="2">
    <location>
        <begin position="1"/>
        <end position="20"/>
    </location>
</feature>
<reference evidence="3 4" key="1">
    <citation type="submission" date="2018-04" db="EMBL/GenBank/DDBJ databases">
        <title>Bacteria isolated from cave deposits of Manipur.</title>
        <authorList>
            <person name="Sahoo D."/>
            <person name="Sarangthem I."/>
            <person name="Nandeibam J."/>
        </authorList>
    </citation>
    <scope>NUCLEOTIDE SEQUENCE [LARGE SCALE GENOMIC DNA]</scope>
    <source>
        <strain evidence="4">mrc11</strain>
    </source>
</reference>
<feature type="region of interest" description="Disordered" evidence="1">
    <location>
        <begin position="20"/>
        <end position="69"/>
    </location>
</feature>